<keyword evidence="8" id="KW-1185">Reference proteome</keyword>
<gene>
    <name evidence="7" type="ORF">MERR_LOCUS39541</name>
</gene>
<evidence type="ECO:0000256" key="1">
    <source>
        <dbReference type="ARBA" id="ARBA00023002"/>
    </source>
</evidence>
<organism evidence="7 8">
    <name type="scientific">Microthlaspi erraticum</name>
    <dbReference type="NCBI Taxonomy" id="1685480"/>
    <lineage>
        <taxon>Eukaryota</taxon>
        <taxon>Viridiplantae</taxon>
        <taxon>Streptophyta</taxon>
        <taxon>Embryophyta</taxon>
        <taxon>Tracheophyta</taxon>
        <taxon>Spermatophyta</taxon>
        <taxon>Magnoliopsida</taxon>
        <taxon>eudicotyledons</taxon>
        <taxon>Gunneridae</taxon>
        <taxon>Pentapetalae</taxon>
        <taxon>rosids</taxon>
        <taxon>malvids</taxon>
        <taxon>Brassicales</taxon>
        <taxon>Brassicaceae</taxon>
        <taxon>Coluteocarpeae</taxon>
        <taxon>Microthlaspi</taxon>
    </lineage>
</organism>
<dbReference type="SUPFAM" id="SSF51735">
    <property type="entry name" value="NAD(P)-binding Rossmann-fold domains"/>
    <property type="match status" value="1"/>
</dbReference>
<evidence type="ECO:0008006" key="9">
    <source>
        <dbReference type="Google" id="ProtNLM"/>
    </source>
</evidence>
<evidence type="ECO:0000256" key="4">
    <source>
        <dbReference type="SAM" id="Phobius"/>
    </source>
</evidence>
<dbReference type="InterPro" id="IPR015815">
    <property type="entry name" value="HIBADH-related"/>
</dbReference>
<dbReference type="PANTHER" id="PTHR43060:SF13">
    <property type="entry name" value="3-HYDROXYISOBUTYRATE DEHYDROGENASE-LIKE 2, MITOCHONDRIAL-RELATED"/>
    <property type="match status" value="1"/>
</dbReference>
<dbReference type="InterPro" id="IPR036291">
    <property type="entry name" value="NAD(P)-bd_dom_sf"/>
</dbReference>
<dbReference type="AlphaFoldDB" id="A0A6D2KJ85"/>
<dbReference type="InterPro" id="IPR029154">
    <property type="entry name" value="HIBADH-like_NADP-bd"/>
</dbReference>
<dbReference type="InterPro" id="IPR013328">
    <property type="entry name" value="6PGD_dom2"/>
</dbReference>
<dbReference type="Proteomes" id="UP000467841">
    <property type="component" value="Unassembled WGS sequence"/>
</dbReference>
<protein>
    <recommendedName>
        <fullName evidence="9">6-phosphogluconate dehydrogenase NADP-binding domain-containing protein</fullName>
    </recommendedName>
</protein>
<accession>A0A6D2KJ85</accession>
<evidence type="ECO:0000259" key="5">
    <source>
        <dbReference type="Pfam" id="PF03446"/>
    </source>
</evidence>
<dbReference type="Gene3D" id="1.10.1040.10">
    <property type="entry name" value="N-(1-d-carboxylethyl)-l-norvaline Dehydrogenase, domain 2"/>
    <property type="match status" value="1"/>
</dbReference>
<keyword evidence="1" id="KW-0560">Oxidoreductase</keyword>
<evidence type="ECO:0000313" key="7">
    <source>
        <dbReference type="EMBL" id="CAA7052306.1"/>
    </source>
</evidence>
<evidence type="ECO:0000256" key="2">
    <source>
        <dbReference type="ARBA" id="ARBA00023027"/>
    </source>
</evidence>
<evidence type="ECO:0000313" key="8">
    <source>
        <dbReference type="Proteomes" id="UP000467841"/>
    </source>
</evidence>
<keyword evidence="4" id="KW-0472">Membrane</keyword>
<dbReference type="GO" id="GO:0050661">
    <property type="term" value="F:NADP binding"/>
    <property type="evidence" value="ECO:0007669"/>
    <property type="project" value="InterPro"/>
</dbReference>
<dbReference type="Gene3D" id="3.40.50.720">
    <property type="entry name" value="NAD(P)-binding Rossmann-like Domain"/>
    <property type="match status" value="1"/>
</dbReference>
<dbReference type="GO" id="GO:0051287">
    <property type="term" value="F:NAD binding"/>
    <property type="evidence" value="ECO:0007669"/>
    <property type="project" value="InterPro"/>
</dbReference>
<dbReference type="InterPro" id="IPR006115">
    <property type="entry name" value="6PGDH_NADP-bd"/>
</dbReference>
<feature type="domain" description="3-hydroxyisobutyrate dehydrogenase-like NAD-binding" evidence="6">
    <location>
        <begin position="176"/>
        <end position="293"/>
    </location>
</feature>
<name>A0A6D2KJ85_9BRAS</name>
<keyword evidence="4" id="KW-0812">Transmembrane</keyword>
<dbReference type="GO" id="GO:0016616">
    <property type="term" value="F:oxidoreductase activity, acting on the CH-OH group of donors, NAD or NADP as acceptor"/>
    <property type="evidence" value="ECO:0007669"/>
    <property type="project" value="UniProtKB-ARBA"/>
</dbReference>
<sequence length="301" mass="31488">METPYPKLIDPSKTRIGWIGIGIMGSAMVSHILTAGYSVTVYARDLRKSKDLQTKGARTANSPKELAETSDVVFTMVGNANDVRSLILGPDGVLSGLKPGGVTVDMTSSKPALAREIYAEARRRDCWAVDAPVSGGDAGAREARLAIFAGGDSEIVELLTPMMSNMGIVRFMGAAGSGQSCKIGNQICAGGNLVGLAEGMVFAEKAGLDPVKWLEAVKDGAAGSAVMRLFGEMMFKRDYKATGFAEYIVKDLGMAAEEEAVTAMPGAALSKQLFSGMVANGDGKLGIQGVVSVIRRLNGIS</sequence>
<feature type="transmembrane region" description="Helical" evidence="4">
    <location>
        <begin position="16"/>
        <end position="43"/>
    </location>
</feature>
<dbReference type="PANTHER" id="PTHR43060">
    <property type="entry name" value="3-HYDROXYISOBUTYRATE DEHYDROGENASE-LIKE 1, MITOCHONDRIAL-RELATED"/>
    <property type="match status" value="1"/>
</dbReference>
<dbReference type="InterPro" id="IPR008927">
    <property type="entry name" value="6-PGluconate_DH-like_C_sf"/>
</dbReference>
<evidence type="ECO:0000256" key="3">
    <source>
        <dbReference type="PIRSR" id="PIRSR000103-1"/>
    </source>
</evidence>
<feature type="active site" evidence="3">
    <location>
        <position position="182"/>
    </location>
</feature>
<dbReference type="Pfam" id="PF14833">
    <property type="entry name" value="NAD_binding_11"/>
    <property type="match status" value="1"/>
</dbReference>
<reference evidence="7" key="1">
    <citation type="submission" date="2020-01" db="EMBL/GenBank/DDBJ databases">
        <authorList>
            <person name="Mishra B."/>
        </authorList>
    </citation>
    <scope>NUCLEOTIDE SEQUENCE [LARGE SCALE GENOMIC DNA]</scope>
</reference>
<proteinExistence type="predicted"/>
<dbReference type="EMBL" id="CACVBM020001496">
    <property type="protein sequence ID" value="CAA7052306.1"/>
    <property type="molecule type" value="Genomic_DNA"/>
</dbReference>
<evidence type="ECO:0000259" key="6">
    <source>
        <dbReference type="Pfam" id="PF14833"/>
    </source>
</evidence>
<keyword evidence="4" id="KW-1133">Transmembrane helix</keyword>
<dbReference type="PIRSF" id="PIRSF000103">
    <property type="entry name" value="HIBADH"/>
    <property type="match status" value="1"/>
</dbReference>
<dbReference type="SUPFAM" id="SSF48179">
    <property type="entry name" value="6-phosphogluconate dehydrogenase C-terminal domain-like"/>
    <property type="match status" value="1"/>
</dbReference>
<feature type="domain" description="6-phosphogluconate dehydrogenase NADP-binding" evidence="5">
    <location>
        <begin position="15"/>
        <end position="168"/>
    </location>
</feature>
<dbReference type="Pfam" id="PF03446">
    <property type="entry name" value="NAD_binding_2"/>
    <property type="match status" value="1"/>
</dbReference>
<keyword evidence="2" id="KW-0520">NAD</keyword>
<comment type="caution">
    <text evidence="7">The sequence shown here is derived from an EMBL/GenBank/DDBJ whole genome shotgun (WGS) entry which is preliminary data.</text>
</comment>
<dbReference type="OrthoDB" id="435038at2759"/>